<dbReference type="PANTHER" id="PTHR43232:SF2">
    <property type="entry name" value="MOLYBDENUM COFACTOR BIOSYNTHESIS PROTEIN B"/>
    <property type="match status" value="1"/>
</dbReference>
<evidence type="ECO:0000313" key="8">
    <source>
        <dbReference type="EMBL" id="GAA0429690.1"/>
    </source>
</evidence>
<dbReference type="PANTHER" id="PTHR43232">
    <property type="entry name" value="MOLYBDENUM COFACTOR BIOSYNTHESIS PROTEIN B"/>
    <property type="match status" value="1"/>
</dbReference>
<dbReference type="InterPro" id="IPR012245">
    <property type="entry name" value="MoaB"/>
</dbReference>
<evidence type="ECO:0000313" key="9">
    <source>
        <dbReference type="Proteomes" id="UP001501459"/>
    </source>
</evidence>
<evidence type="ECO:0000256" key="4">
    <source>
        <dbReference type="ARBA" id="ARBA00015262"/>
    </source>
</evidence>
<dbReference type="RefSeq" id="WP_343750645.1">
    <property type="nucleotide sequence ID" value="NZ_BAAADM010000005.1"/>
</dbReference>
<name>A0ABN0Z287_9BACI</name>
<comment type="similarity">
    <text evidence="3 6">Belongs to the MoaB/Mog family.</text>
</comment>
<evidence type="ECO:0000256" key="1">
    <source>
        <dbReference type="ARBA" id="ARBA00003487"/>
    </source>
</evidence>
<proteinExistence type="inferred from homology"/>
<dbReference type="InterPro" id="IPR036425">
    <property type="entry name" value="MoaB/Mog-like_dom_sf"/>
</dbReference>
<accession>A0ABN0Z287</accession>
<dbReference type="PROSITE" id="PS01078">
    <property type="entry name" value="MOCF_BIOSYNTHESIS_1"/>
    <property type="match status" value="1"/>
</dbReference>
<comment type="pathway">
    <text evidence="2 6">Cofactor biosynthesis; molybdopterin biosynthesis.</text>
</comment>
<evidence type="ECO:0000256" key="5">
    <source>
        <dbReference type="ARBA" id="ARBA00023150"/>
    </source>
</evidence>
<dbReference type="SMART" id="SM00852">
    <property type="entry name" value="MoCF_biosynth"/>
    <property type="match status" value="1"/>
</dbReference>
<gene>
    <name evidence="8" type="ORF">GCM10008983_02570</name>
</gene>
<keyword evidence="5 6" id="KW-0501">Molybdenum cofactor biosynthesis</keyword>
<keyword evidence="9" id="KW-1185">Reference proteome</keyword>
<dbReference type="EMBL" id="BAAADM010000005">
    <property type="protein sequence ID" value="GAA0429690.1"/>
    <property type="molecule type" value="Genomic_DNA"/>
</dbReference>
<dbReference type="InterPro" id="IPR008284">
    <property type="entry name" value="MoCF_biosynth_CS"/>
</dbReference>
<comment type="function">
    <text evidence="1 6">May be involved in the biosynthesis of molybdopterin.</text>
</comment>
<dbReference type="Proteomes" id="UP001501459">
    <property type="component" value="Unassembled WGS sequence"/>
</dbReference>
<evidence type="ECO:0000256" key="3">
    <source>
        <dbReference type="ARBA" id="ARBA00006112"/>
    </source>
</evidence>
<sequence length="183" mass="19305">MSVEEHKDSNTSVHCMVVTVSDTRTDASDKSGDLMVRLLKEAGHYNVVKEMVPDESSAIANKISAGCTNPDIDVILLNGGTGIAYRDVTIETVTPMLDKEMSGFGELFRMLSYTDDIGSAAILSRAIGGVIGDTAVFAVPGSSGAVMLAMNRLIVPELAHVAGELKKDGQAFDETGSFSSDKS</sequence>
<feature type="domain" description="MoaB/Mog" evidence="7">
    <location>
        <begin position="16"/>
        <end position="161"/>
    </location>
</feature>
<reference evidence="8 9" key="1">
    <citation type="journal article" date="2019" name="Int. J. Syst. Evol. Microbiol.">
        <title>The Global Catalogue of Microorganisms (GCM) 10K type strain sequencing project: providing services to taxonomists for standard genome sequencing and annotation.</title>
        <authorList>
            <consortium name="The Broad Institute Genomics Platform"/>
            <consortium name="The Broad Institute Genome Sequencing Center for Infectious Disease"/>
            <person name="Wu L."/>
            <person name="Ma J."/>
        </authorList>
    </citation>
    <scope>NUCLEOTIDE SEQUENCE [LARGE SCALE GENOMIC DNA]</scope>
    <source>
        <strain evidence="8 9">JCM 12149</strain>
    </source>
</reference>
<dbReference type="NCBIfam" id="TIGR00177">
    <property type="entry name" value="molyb_syn"/>
    <property type="match status" value="1"/>
</dbReference>
<dbReference type="InterPro" id="IPR001453">
    <property type="entry name" value="MoaB/Mog_dom"/>
</dbReference>
<dbReference type="Pfam" id="PF00994">
    <property type="entry name" value="MoCF_biosynth"/>
    <property type="match status" value="1"/>
</dbReference>
<dbReference type="PIRSF" id="PIRSF006443">
    <property type="entry name" value="MoaB"/>
    <property type="match status" value="1"/>
</dbReference>
<dbReference type="CDD" id="cd00886">
    <property type="entry name" value="MogA_MoaB"/>
    <property type="match status" value="1"/>
</dbReference>
<dbReference type="SUPFAM" id="SSF53218">
    <property type="entry name" value="Molybdenum cofactor biosynthesis proteins"/>
    <property type="match status" value="1"/>
</dbReference>
<organism evidence="8 9">
    <name type="scientific">Lentibacillus halophilus</name>
    <dbReference type="NCBI Taxonomy" id="295065"/>
    <lineage>
        <taxon>Bacteria</taxon>
        <taxon>Bacillati</taxon>
        <taxon>Bacillota</taxon>
        <taxon>Bacilli</taxon>
        <taxon>Bacillales</taxon>
        <taxon>Bacillaceae</taxon>
        <taxon>Lentibacillus</taxon>
    </lineage>
</organism>
<dbReference type="Gene3D" id="3.40.980.10">
    <property type="entry name" value="MoaB/Mog-like domain"/>
    <property type="match status" value="1"/>
</dbReference>
<evidence type="ECO:0000259" key="7">
    <source>
        <dbReference type="SMART" id="SM00852"/>
    </source>
</evidence>
<evidence type="ECO:0000256" key="2">
    <source>
        <dbReference type="ARBA" id="ARBA00005046"/>
    </source>
</evidence>
<comment type="caution">
    <text evidence="8">The sequence shown here is derived from an EMBL/GenBank/DDBJ whole genome shotgun (WGS) entry which is preliminary data.</text>
</comment>
<evidence type="ECO:0000256" key="6">
    <source>
        <dbReference type="PIRNR" id="PIRNR006443"/>
    </source>
</evidence>
<protein>
    <recommendedName>
        <fullName evidence="4 6">Molybdenum cofactor biosynthesis protein B</fullName>
    </recommendedName>
</protein>